<feature type="transmembrane region" description="Helical" evidence="2">
    <location>
        <begin position="216"/>
        <end position="235"/>
    </location>
</feature>
<evidence type="ECO:0000256" key="2">
    <source>
        <dbReference type="SAM" id="Phobius"/>
    </source>
</evidence>
<dbReference type="InterPro" id="IPR052901">
    <property type="entry name" value="Bact_TGase-like"/>
</dbReference>
<dbReference type="Pfam" id="PF01841">
    <property type="entry name" value="Transglut_core"/>
    <property type="match status" value="1"/>
</dbReference>
<gene>
    <name evidence="4" type="ORF">MR241_08875</name>
</gene>
<feature type="transmembrane region" description="Helical" evidence="2">
    <location>
        <begin position="72"/>
        <end position="91"/>
    </location>
</feature>
<evidence type="ECO:0000313" key="4">
    <source>
        <dbReference type="EMBL" id="MCI5756387.1"/>
    </source>
</evidence>
<proteinExistence type="predicted"/>
<dbReference type="Proteomes" id="UP001139365">
    <property type="component" value="Unassembled WGS sequence"/>
</dbReference>
<feature type="compositionally biased region" description="Low complexity" evidence="1">
    <location>
        <begin position="664"/>
        <end position="682"/>
    </location>
</feature>
<feature type="transmembrane region" description="Helical" evidence="2">
    <location>
        <begin position="719"/>
        <end position="740"/>
    </location>
</feature>
<feature type="domain" description="Transglutaminase-like" evidence="3">
    <location>
        <begin position="575"/>
        <end position="650"/>
    </location>
</feature>
<dbReference type="PANTHER" id="PTHR42736">
    <property type="entry name" value="PROTEIN-GLUTAMINE GAMMA-GLUTAMYLTRANSFERASE"/>
    <property type="match status" value="1"/>
</dbReference>
<comment type="caution">
    <text evidence="4">The sequence shown here is derived from an EMBL/GenBank/DDBJ whole genome shotgun (WGS) entry which is preliminary data.</text>
</comment>
<dbReference type="Gene3D" id="3.10.620.30">
    <property type="match status" value="1"/>
</dbReference>
<sequence length="857" mass="93455">MKKNNTADEISFETRRRFAGAMKFPAALCGTLGITVIVAESVCRDFPFLLILLLSLFWCGVFYLLLRPKRGTVAGAVMLVSGLAVFSAVLFAGRVGQGALRFLASGIASVWNLFMETIDSLGYVTLPLETSEKFVYSEFAAMYFVSFLSAAVFCLFTRKKTRLFAVSVFTALVLTPVFIYNMPGGNAGISLIIASLAALAAMRISEKRTGDVRMSGYPGVAALLASSIMLAVPAASMNAPWKNEGGLADSIEYLREIVTRLAEGDTSILDGAYPSDHLNNRSAAAGRHHYTGREIMKVYSGTDSALYLRTWIGGYFNGTSWEVPRTGLSGGITAEERTWAFASDMFDNGHGDGSPALSSVGMIRCEVSVVPKLRTKYIPVPSVMLSGPFDMNGNLFPLEYSRVGDGILMTKKDLSSRTPFKADVLITAPRSSAERDLFHRVLEEYRRSNGDYGLVDEPVLNDTLSAFVRQQYCQNDIPQAADSILEDFLDTSEVAQRYFGLFYESEKVRDPWSADIVGWFIGTIGTRTLFRYYGTADSVAADDIATALSVYLAENYRYNIDPPSPTTGDPVAEFLLVSKEGYCVQFATALTLMMRRLGFPARYVEGYIANEFKAANGDYPYSCTVTDRKAHAWTEVWLDGFGWMVYEATPGFSYRGQNIGNAGSTVPDTTQPPQTSTPPASSESDDRTRPPQPSATVDRTTDPPVTSDPGRSQPSGKNVGGILTAVLAAAALAVVVLMLAKRSSARTGKRKKLISDALDGKGDGKLLCLLIFRMLGVYGICPGRNELPSAFEARAAEMLGDTARHALSAAERQIYGSGMTEADKRAAGVLLRYLSDGAKEKLGFFRFVWYRYIVCVI</sequence>
<feature type="transmembrane region" description="Helical" evidence="2">
    <location>
        <begin position="187"/>
        <end position="204"/>
    </location>
</feature>
<dbReference type="AlphaFoldDB" id="A0AAE3FI30"/>
<dbReference type="PANTHER" id="PTHR42736:SF1">
    <property type="entry name" value="PROTEIN-GLUTAMINE GAMMA-GLUTAMYLTRANSFERASE"/>
    <property type="match status" value="1"/>
</dbReference>
<reference evidence="4 5" key="1">
    <citation type="submission" date="2022-03" db="EMBL/GenBank/DDBJ databases">
        <title>Metagenome-assembled genomes from swine fecal metagenomes.</title>
        <authorList>
            <person name="Holman D.B."/>
            <person name="Kommadath A."/>
        </authorList>
    </citation>
    <scope>NUCLEOTIDE SEQUENCE [LARGE SCALE GENOMIC DNA]</scope>
    <source>
        <strain evidence="4">SUG147</strain>
    </source>
</reference>
<evidence type="ECO:0000256" key="1">
    <source>
        <dbReference type="SAM" id="MobiDB-lite"/>
    </source>
</evidence>
<feature type="transmembrane region" description="Helical" evidence="2">
    <location>
        <begin position="134"/>
        <end position="156"/>
    </location>
</feature>
<organism evidence="4 5">
    <name type="scientific">Candidatus Colimorpha enterica</name>
    <dbReference type="NCBI Taxonomy" id="3083063"/>
    <lineage>
        <taxon>Bacteria</taxon>
        <taxon>Pseudomonadati</taxon>
        <taxon>Bacteroidota</taxon>
        <taxon>Bacteroidia</taxon>
        <taxon>Bacteroidales</taxon>
        <taxon>Candidatus Colimorpha</taxon>
    </lineage>
</organism>
<feature type="transmembrane region" description="Helical" evidence="2">
    <location>
        <begin position="163"/>
        <end position="181"/>
    </location>
</feature>
<keyword evidence="2" id="KW-0472">Membrane</keyword>
<dbReference type="InterPro" id="IPR038765">
    <property type="entry name" value="Papain-like_cys_pep_sf"/>
</dbReference>
<feature type="region of interest" description="Disordered" evidence="1">
    <location>
        <begin position="659"/>
        <end position="717"/>
    </location>
</feature>
<evidence type="ECO:0000259" key="3">
    <source>
        <dbReference type="SMART" id="SM00460"/>
    </source>
</evidence>
<name>A0AAE3FI30_9BACT</name>
<keyword evidence="2" id="KW-1133">Transmembrane helix</keyword>
<accession>A0AAE3FI30</accession>
<dbReference type="EMBL" id="JALEMU010000146">
    <property type="protein sequence ID" value="MCI5756387.1"/>
    <property type="molecule type" value="Genomic_DNA"/>
</dbReference>
<protein>
    <submittedName>
        <fullName evidence="4">Transglutaminase-like domain-containing protein</fullName>
    </submittedName>
</protein>
<keyword evidence="2" id="KW-0812">Transmembrane</keyword>
<evidence type="ECO:0000313" key="5">
    <source>
        <dbReference type="Proteomes" id="UP001139365"/>
    </source>
</evidence>
<feature type="transmembrane region" description="Helical" evidence="2">
    <location>
        <begin position="20"/>
        <end position="39"/>
    </location>
</feature>
<dbReference type="SUPFAM" id="SSF54001">
    <property type="entry name" value="Cysteine proteinases"/>
    <property type="match status" value="1"/>
</dbReference>
<feature type="transmembrane region" description="Helical" evidence="2">
    <location>
        <begin position="46"/>
        <end position="66"/>
    </location>
</feature>
<dbReference type="SMART" id="SM00460">
    <property type="entry name" value="TGc"/>
    <property type="match status" value="1"/>
</dbReference>
<dbReference type="InterPro" id="IPR002931">
    <property type="entry name" value="Transglutaminase-like"/>
</dbReference>